<evidence type="ECO:0000313" key="18">
    <source>
        <dbReference type="Proteomes" id="UP000694397"/>
    </source>
</evidence>
<evidence type="ECO:0000259" key="16">
    <source>
        <dbReference type="PROSITE" id="PS51844"/>
    </source>
</evidence>
<dbReference type="SMART" id="SM00242">
    <property type="entry name" value="MYSc"/>
    <property type="match status" value="1"/>
</dbReference>
<protein>
    <submittedName>
        <fullName evidence="17">Myosin-7-like</fullName>
    </submittedName>
</protein>
<dbReference type="Pfam" id="PF02736">
    <property type="entry name" value="Myosin_N"/>
    <property type="match status" value="1"/>
</dbReference>
<keyword evidence="5" id="KW-0963">Cytoplasm</keyword>
<dbReference type="GO" id="GO:0051015">
    <property type="term" value="F:actin filament binding"/>
    <property type="evidence" value="ECO:0007669"/>
    <property type="project" value="InterPro"/>
</dbReference>
<dbReference type="GeneTree" id="ENSGT00940000154805"/>
<dbReference type="SUPFAM" id="SSF90257">
    <property type="entry name" value="Myosin rod fragments"/>
    <property type="match status" value="5"/>
</dbReference>
<evidence type="ECO:0000256" key="1">
    <source>
        <dbReference type="ARBA" id="ARBA00004657"/>
    </source>
</evidence>
<reference evidence="17 18" key="1">
    <citation type="submission" date="2019-04" db="EMBL/GenBank/DDBJ databases">
        <authorList>
            <consortium name="Wellcome Sanger Institute Data Sharing"/>
        </authorList>
    </citation>
    <scope>NUCLEOTIDE SEQUENCE [LARGE SCALE GENOMIC DNA]</scope>
</reference>
<feature type="domain" description="Myosin motor" evidence="15">
    <location>
        <begin position="82"/>
        <end position="778"/>
    </location>
</feature>
<dbReference type="Gene3D" id="1.20.120.720">
    <property type="entry name" value="Myosin VI head, motor domain, U50 subdomain"/>
    <property type="match status" value="1"/>
</dbReference>
<dbReference type="Gene3D" id="1.20.5.370">
    <property type="match status" value="5"/>
</dbReference>
<dbReference type="InterPro" id="IPR027417">
    <property type="entry name" value="P-loop_NTPase"/>
</dbReference>
<dbReference type="FunFam" id="1.20.5.370:FF:000003">
    <property type="entry name" value="Myosin heavy chain"/>
    <property type="match status" value="1"/>
</dbReference>
<dbReference type="InterPro" id="IPR036961">
    <property type="entry name" value="Kinesin_motor_dom_sf"/>
</dbReference>
<dbReference type="FunFam" id="1.20.5.370:FF:000001">
    <property type="entry name" value="Myosin heavy chain"/>
    <property type="match status" value="1"/>
</dbReference>
<dbReference type="PRINTS" id="PR00193">
    <property type="entry name" value="MYOSINHEAVY"/>
</dbReference>
<dbReference type="InterPro" id="IPR004009">
    <property type="entry name" value="SH3_Myosin"/>
</dbReference>
<dbReference type="Gene3D" id="1.20.5.340">
    <property type="match status" value="5"/>
</dbReference>
<dbReference type="InterPro" id="IPR001609">
    <property type="entry name" value="Myosin_head_motor_dom-like"/>
</dbReference>
<evidence type="ECO:0000256" key="12">
    <source>
        <dbReference type="ARBA" id="ARBA00023203"/>
    </source>
</evidence>
<dbReference type="GO" id="GO:0045214">
    <property type="term" value="P:sarcomere organization"/>
    <property type="evidence" value="ECO:0007669"/>
    <property type="project" value="TreeGrafter"/>
</dbReference>
<keyword evidence="3" id="KW-0787">Thick filament</keyword>
<keyword evidence="4" id="KW-0488">Methylation</keyword>
<dbReference type="PROSITE" id="PS51456">
    <property type="entry name" value="MYOSIN_MOTOR"/>
    <property type="match status" value="1"/>
</dbReference>
<dbReference type="GO" id="GO:0032982">
    <property type="term" value="C:myosin filament"/>
    <property type="evidence" value="ECO:0007669"/>
    <property type="project" value="UniProtKB-KW"/>
</dbReference>
<dbReference type="Gene3D" id="1.20.5.4820">
    <property type="match status" value="1"/>
</dbReference>
<dbReference type="CDD" id="cd01377">
    <property type="entry name" value="MYSc_class_II"/>
    <property type="match status" value="1"/>
</dbReference>
<dbReference type="PROSITE" id="PS50096">
    <property type="entry name" value="IQ"/>
    <property type="match status" value="1"/>
</dbReference>
<evidence type="ECO:0000256" key="8">
    <source>
        <dbReference type="ARBA" id="ARBA00023054"/>
    </source>
</evidence>
<feature type="domain" description="Myosin N-terminal SH3-like" evidence="16">
    <location>
        <begin position="29"/>
        <end position="78"/>
    </location>
</feature>
<dbReference type="GO" id="GO:0016460">
    <property type="term" value="C:myosin II complex"/>
    <property type="evidence" value="ECO:0007669"/>
    <property type="project" value="TreeGrafter"/>
</dbReference>
<dbReference type="Proteomes" id="UP000694397">
    <property type="component" value="Chromosome 7"/>
</dbReference>
<dbReference type="FunFam" id="1.20.120.720:FF:000001">
    <property type="entry name" value="Myosin heavy chain, muscle"/>
    <property type="match status" value="1"/>
</dbReference>
<evidence type="ECO:0000256" key="6">
    <source>
        <dbReference type="ARBA" id="ARBA00022741"/>
    </source>
</evidence>
<keyword evidence="6 13" id="KW-0547">Nucleotide-binding</keyword>
<dbReference type="Gene3D" id="2.30.30.360">
    <property type="entry name" value="Myosin S1 fragment, N-terminal"/>
    <property type="match status" value="1"/>
</dbReference>
<feature type="region of interest" description="Disordered" evidence="14">
    <location>
        <begin position="1907"/>
        <end position="1936"/>
    </location>
</feature>
<evidence type="ECO:0000256" key="13">
    <source>
        <dbReference type="PROSITE-ProRule" id="PRU00782"/>
    </source>
</evidence>
<dbReference type="FunFam" id="1.20.5.370:FF:000008">
    <property type="entry name" value="Myosin heavy chain"/>
    <property type="match status" value="1"/>
</dbReference>
<dbReference type="InterPro" id="IPR002928">
    <property type="entry name" value="Myosin_tail"/>
</dbReference>
<dbReference type="InterPro" id="IPR008989">
    <property type="entry name" value="Myosin_S1_N"/>
</dbReference>
<organism evidence="17 18">
    <name type="scientific">Scleropages formosus</name>
    <name type="common">Asian bonytongue</name>
    <name type="synonym">Osteoglossum formosum</name>
    <dbReference type="NCBI Taxonomy" id="113540"/>
    <lineage>
        <taxon>Eukaryota</taxon>
        <taxon>Metazoa</taxon>
        <taxon>Chordata</taxon>
        <taxon>Craniata</taxon>
        <taxon>Vertebrata</taxon>
        <taxon>Euteleostomi</taxon>
        <taxon>Actinopterygii</taxon>
        <taxon>Neopterygii</taxon>
        <taxon>Teleostei</taxon>
        <taxon>Osteoglossocephala</taxon>
        <taxon>Osteoglossomorpha</taxon>
        <taxon>Osteoglossiformes</taxon>
        <taxon>Osteoglossidae</taxon>
        <taxon>Scleropages</taxon>
    </lineage>
</organism>
<accession>A0A8C9T5D5</accession>
<dbReference type="FunFam" id="3.40.850.10:FF:000024">
    <property type="entry name" value="Myosin heavy chain, isoform J"/>
    <property type="match status" value="1"/>
</dbReference>
<keyword evidence="18" id="KW-1185">Reference proteome</keyword>
<keyword evidence="8" id="KW-0175">Coiled coil</keyword>
<evidence type="ECO:0000256" key="14">
    <source>
        <dbReference type="SAM" id="MobiDB-lite"/>
    </source>
</evidence>
<dbReference type="GO" id="GO:0007512">
    <property type="term" value="P:adult heart development"/>
    <property type="evidence" value="ECO:0007669"/>
    <property type="project" value="TreeGrafter"/>
</dbReference>
<keyword evidence="12 13" id="KW-0009">Actin-binding</keyword>
<reference evidence="17" key="3">
    <citation type="submission" date="2025-09" db="UniProtKB">
        <authorList>
            <consortium name="Ensembl"/>
        </authorList>
    </citation>
    <scope>IDENTIFICATION</scope>
</reference>
<dbReference type="FunFam" id="1.10.10.820:FF:000001">
    <property type="entry name" value="Myosin heavy chain"/>
    <property type="match status" value="1"/>
</dbReference>
<dbReference type="FunFam" id="1.20.5.340:FF:000004">
    <property type="entry name" value="Myosin heavy chain"/>
    <property type="match status" value="1"/>
</dbReference>
<proteinExistence type="inferred from homology"/>
<dbReference type="PANTHER" id="PTHR45615:SF15">
    <property type="entry name" value="MYOSIN HEAVY CHAIN 7-RELATED"/>
    <property type="match status" value="1"/>
</dbReference>
<evidence type="ECO:0000256" key="7">
    <source>
        <dbReference type="ARBA" id="ARBA00022840"/>
    </source>
</evidence>
<dbReference type="PANTHER" id="PTHR45615">
    <property type="entry name" value="MYOSIN HEAVY CHAIN, NON-MUSCLE"/>
    <property type="match status" value="1"/>
</dbReference>
<keyword evidence="11" id="KW-0514">Muscle protein</keyword>
<dbReference type="FunFam" id="1.20.5.4820:FF:000001">
    <property type="entry name" value="Myosin heavy chain"/>
    <property type="match status" value="1"/>
</dbReference>
<dbReference type="Pfam" id="PF00063">
    <property type="entry name" value="Myosin_head"/>
    <property type="match status" value="1"/>
</dbReference>
<dbReference type="Ensembl" id="ENSSFOT00015060082.1">
    <property type="protein sequence ID" value="ENSSFOP00015044580.1"/>
    <property type="gene ID" value="ENSSFOG00015014810.2"/>
</dbReference>
<dbReference type="FunFam" id="1.20.5.340:FF:000006">
    <property type="entry name" value="Myosin heavy chain"/>
    <property type="match status" value="1"/>
</dbReference>
<dbReference type="Gene3D" id="6.10.250.2420">
    <property type="match status" value="1"/>
</dbReference>
<keyword evidence="9 13" id="KW-0518">Myosin</keyword>
<feature type="compositionally biased region" description="Basic and acidic residues" evidence="14">
    <location>
        <begin position="1923"/>
        <end position="1936"/>
    </location>
</feature>
<reference evidence="17" key="2">
    <citation type="submission" date="2025-08" db="UniProtKB">
        <authorList>
            <consortium name="Ensembl"/>
        </authorList>
    </citation>
    <scope>IDENTIFICATION</scope>
</reference>
<dbReference type="FunFam" id="1.20.58.530:FF:000001">
    <property type="entry name" value="Myosin heavy chain"/>
    <property type="match status" value="1"/>
</dbReference>
<dbReference type="Gene3D" id="1.20.58.530">
    <property type="match status" value="1"/>
</dbReference>
<keyword evidence="7 13" id="KW-0067">ATP-binding</keyword>
<feature type="binding site" evidence="13">
    <location>
        <begin position="175"/>
        <end position="182"/>
    </location>
    <ligand>
        <name>ATP</name>
        <dbReference type="ChEBI" id="CHEBI:30616"/>
    </ligand>
</feature>
<dbReference type="SUPFAM" id="SSF52540">
    <property type="entry name" value="P-loop containing nucleoside triphosphate hydrolases"/>
    <property type="match status" value="1"/>
</dbReference>
<keyword evidence="10 13" id="KW-0505">Motor protein</keyword>
<dbReference type="GO" id="GO:0030016">
    <property type="term" value="C:myofibril"/>
    <property type="evidence" value="ECO:0007669"/>
    <property type="project" value="UniProtKB-SubCell"/>
</dbReference>
<gene>
    <name evidence="17" type="primary">LOC108930074</name>
</gene>
<dbReference type="GO" id="GO:0060048">
    <property type="term" value="P:cardiac muscle contraction"/>
    <property type="evidence" value="ECO:0007669"/>
    <property type="project" value="TreeGrafter"/>
</dbReference>
<comment type="similarity">
    <text evidence="2 13">Belongs to the TRAFAC class myosin-kinesin ATPase superfamily. Myosin family.</text>
</comment>
<dbReference type="GO" id="GO:0030049">
    <property type="term" value="P:muscle filament sliding"/>
    <property type="evidence" value="ECO:0007669"/>
    <property type="project" value="TreeGrafter"/>
</dbReference>
<evidence type="ECO:0000259" key="15">
    <source>
        <dbReference type="PROSITE" id="PS51456"/>
    </source>
</evidence>
<sequence>VSMPEFGAAAPYLRKSEKERLEAQTRPFDMKKECFVPDPEEEFVKASIISRDGDKITAETERGKTVTVKEADVLPQNPPKFDKIEDMAMFTFLHEPAVLFNLKERYAAWMIYTYSGLFCVTVNPYKWLPVYNQEVVLAYRGKKRSEAPPHIFSISDNAYQYMLTDRENQSILITGESGAGKTVNTKRVIQYFASIAAGGGKKDTTSEKKVVGTLEDQIIQANPALEAFGNAKTIRNDNSSRFGKFIRIHFGASGKLASADIETYLLEKSRVTFQLKAERDYHIFYQILSQRKPELLEMLLITNNPYDYAFISQGETTVASINDAEELMATDEAFDVLGFTQEEKNSIYKLTGAIMHYGNMKFKQKQREEQAEADGTEDADKSAYLMGLNSADLIKGLCHPRVKVGNEWVTKGQNVQQVYYAIGALSKAVYEKMFLWMVVRINQSLDTKQPRQYFIGVLDIAGFEIFDFNTFEQLCINFTNEKLQQFFNHHMFVLEQEEYKKEGIEWEFIDFGMDLQACIDLIEKPMGIMSILEEECMFPKASDATFKAKLYDNHLGKSNNFQKPRVIKGKPEAHFSLIHYAGTVDYNINNWLVKNKDPLNETVVGLYQKSNVKLLAMLFANYAGADSAGGKGKGGGGKKKGSSFQTVSALHRENLNKLMTNLRSTHPHFVRCIIPNETKTPGAMENPLVMHQLRCNGVLEGIRICRKGFPNRILYGDFKQRYRILNPTAIPEGQFIDSKKGAEKLLGSLDIDHNQYKFGHTKVFFKAGLLGQLEEMRDDRLSLIITGIQARSRGLLARIEYQKMVERRDALLVIQWNVRSFMGVKNWPWMKLFFKIKPLLKSAEAEKEMANMKEEFLKLKEAYEKSEMRKKELEEKMVSLLQEKNDLQLQVQAEQDNLCDAEERCDQLIKNKIQMEAKVKELTERLEDEEEMNAELTAKKRKLEDECSELKKDIDDLELTLAKVEKEKHATENKVKNLTEEMAGLDEIIAKLTKEKKALQEAHQQTLDDLQSEEDKVNTLTKAKAKLEQQVDDLEGSLEQEKKVRMDLERAKRKLEGDLKLIQENIMDLENDKQQLEERLKKKDFEISQINSKFEDEQAANIQLQKKLKELQARIEELEEELEAERAARAKVEKQRADLSRELEEISERLEEAGGATAAQIEMNKKREAEFLKLRRDLEEATLQHEATAATLRKKHADSVADLGEQIDNLQRVKQKLEKEKSELRLELDDVVSNMEQIVKTKTNIEKTCRTVEDQMSEYRTKYEEAQRSISDFTMQKAKLQTENGELSRQLEEKESLVSQLTRAKQSYTQQMEDLKRQLEEEVKAKNALAHAVQSARHDCDLLREQYEEELEAKAELQRSLSKANSEVAQWRTKYETDAIQRTEELEDAKKKLVQRLQDAEEAVEAVNAKCSSLEKTKHRLQNEIEDLMVDVERSNAAAAALDKKQRNFDKVLAEWKQKYEESQSELESSQKEARSLSTELFKLKNCYEECLDHLETMKRENKNLQEEISDLTEQLGEGGKSVHELEKIRKQLEQEKSEIQSALEEAEASLEHEEGKILRAQLEFNQMKADIERKLTEKDEEMEQAKRNHQRVVDTLQSSLEAETRSRNEALRLKKKMEGDLNEMEIQLSQANRQATEAQKQLKVIQAHLKDAQMQLDDSIRSNDDLKENTAIVERRNNLLQAELEELRSMVEQTERGRKLAEQELLDVNERVQLLHSQNTSLLNQKKKLEADTSQLQTEVEEALQECRNAEEKAKKAITDAAMMAEELKKEQDTSAHLERMKKNMEQTIKDLQHRLDEAEQIAMKGGKKQVQKLEARVRELENEVETEQRKSSDAVKGIRKYERRIKELSYQTEEDRKNITRLQDLVDKLQLKVKAYKRAAEEAEEQANTNLGKFRKLQHELDEAEERADIAESQVNKLRAKSRDVSSKKGLDEE</sequence>
<evidence type="ECO:0000256" key="5">
    <source>
        <dbReference type="ARBA" id="ARBA00022490"/>
    </source>
</evidence>
<evidence type="ECO:0000256" key="10">
    <source>
        <dbReference type="ARBA" id="ARBA00023175"/>
    </source>
</evidence>
<evidence type="ECO:0000256" key="4">
    <source>
        <dbReference type="ARBA" id="ARBA00022481"/>
    </source>
</evidence>
<dbReference type="Gene3D" id="3.40.850.10">
    <property type="entry name" value="Kinesin motor domain"/>
    <property type="match status" value="1"/>
</dbReference>
<dbReference type="GO" id="GO:0000146">
    <property type="term" value="F:microfilament motor activity"/>
    <property type="evidence" value="ECO:0007669"/>
    <property type="project" value="TreeGrafter"/>
</dbReference>
<dbReference type="FunFam" id="1.20.5.340:FF:000003">
    <property type="entry name" value="Myosin heavy chain"/>
    <property type="match status" value="1"/>
</dbReference>
<evidence type="ECO:0000256" key="9">
    <source>
        <dbReference type="ARBA" id="ARBA00023123"/>
    </source>
</evidence>
<dbReference type="Gene3D" id="1.10.10.820">
    <property type="match status" value="1"/>
</dbReference>
<dbReference type="FunFam" id="1.20.5.370:FF:000007">
    <property type="entry name" value="Myosin heavy chain"/>
    <property type="match status" value="1"/>
</dbReference>
<comment type="subcellular location">
    <subcellularLocation>
        <location evidence="1">Cytoplasm</location>
        <location evidence="1">Myofibril</location>
    </subcellularLocation>
</comment>
<evidence type="ECO:0000256" key="11">
    <source>
        <dbReference type="ARBA" id="ARBA00023179"/>
    </source>
</evidence>
<dbReference type="GO" id="GO:0005524">
    <property type="term" value="F:ATP binding"/>
    <property type="evidence" value="ECO:0007669"/>
    <property type="project" value="UniProtKB-UniRule"/>
</dbReference>
<dbReference type="FunFam" id="2.30.30.360:FF:000001">
    <property type="entry name" value="Myosin heavy chain"/>
    <property type="match status" value="1"/>
</dbReference>
<dbReference type="FunFam" id="1.20.5.340:FF:000013">
    <property type="entry name" value="Myosin heavy chain"/>
    <property type="match status" value="1"/>
</dbReference>
<feature type="region of interest" description="Actin-binding" evidence="13">
    <location>
        <begin position="655"/>
        <end position="677"/>
    </location>
</feature>
<dbReference type="SUPFAM" id="SSF57997">
    <property type="entry name" value="Tropomyosin"/>
    <property type="match status" value="1"/>
</dbReference>
<evidence type="ECO:0000256" key="3">
    <source>
        <dbReference type="ARBA" id="ARBA00022433"/>
    </source>
</evidence>
<dbReference type="FunFam" id="1.20.5.340:FF:000002">
    <property type="entry name" value="Myosin heavy chain"/>
    <property type="match status" value="1"/>
</dbReference>
<evidence type="ECO:0000313" key="17">
    <source>
        <dbReference type="Ensembl" id="ENSSFOP00015044580.1"/>
    </source>
</evidence>
<evidence type="ECO:0000256" key="2">
    <source>
        <dbReference type="ARBA" id="ARBA00008314"/>
    </source>
</evidence>
<dbReference type="PROSITE" id="PS51844">
    <property type="entry name" value="SH3_LIKE"/>
    <property type="match status" value="1"/>
</dbReference>
<name>A0A8C9T5D5_SCLFO</name>
<dbReference type="Pfam" id="PF01576">
    <property type="entry name" value="Myosin_tail_1"/>
    <property type="match status" value="1"/>
</dbReference>
<dbReference type="InterPro" id="IPR014751">
    <property type="entry name" value="XRCC4-like_C"/>
</dbReference>
<dbReference type="FunFam" id="1.20.5.370:FF:000002">
    <property type="entry name" value="Myosin heavy chain"/>
    <property type="match status" value="1"/>
</dbReference>